<proteinExistence type="predicted"/>
<sequence>MRIGFIVGKDDEFYDDDSLYDITPQKYYQNGGIHTDVAVAMTIKKGYPDVTVDIILPNQITLARLKKNDVNFVLGYDCINQMVGDPYVRKFAGQKGYDLLKGIYSKKQSKIFPPIEFLEFIWSKDKYLSVLNKKKVPITPTITVTGNSYQKLLGAVQRKGWKDFIIKPVGGTVAIGVERFCSKQCMKDPILLQKYFDEHKDYYDKFLIQEAIQGFNKYGEIKMYWINEEYSYAVNTPAGSGTDYDDYVIKLVKDKKILEACKGIGEQTLKCLPKIKVGGKTIKPVLVRTDFTCCKENKKHHPNNYFLNEIEHQDAGSYVNSDEIKYPYVQVMADAFVKKAHELVTAGF</sequence>
<evidence type="ECO:0000313" key="1">
    <source>
        <dbReference type="EMBL" id="QHU23478.1"/>
    </source>
</evidence>
<protein>
    <recommendedName>
        <fullName evidence="2">ATP-grasp domain-containing protein</fullName>
    </recommendedName>
</protein>
<dbReference type="EMBL" id="MN741030">
    <property type="protein sequence ID" value="QHU23478.1"/>
    <property type="molecule type" value="Genomic_DNA"/>
</dbReference>
<organism evidence="1">
    <name type="scientific">viral metagenome</name>
    <dbReference type="NCBI Taxonomy" id="1070528"/>
    <lineage>
        <taxon>unclassified sequences</taxon>
        <taxon>metagenomes</taxon>
        <taxon>organismal metagenomes</taxon>
    </lineage>
</organism>
<evidence type="ECO:0008006" key="2">
    <source>
        <dbReference type="Google" id="ProtNLM"/>
    </source>
</evidence>
<reference evidence="1" key="1">
    <citation type="journal article" date="2020" name="Nature">
        <title>Giant virus diversity and host interactions through global metagenomics.</title>
        <authorList>
            <person name="Schulz F."/>
            <person name="Roux S."/>
            <person name="Paez-Espino D."/>
            <person name="Jungbluth S."/>
            <person name="Walsh D.A."/>
            <person name="Denef V.J."/>
            <person name="McMahon K.D."/>
            <person name="Konstantinidis K.T."/>
            <person name="Eloe-Fadrosh E.A."/>
            <person name="Kyrpides N.C."/>
            <person name="Woyke T."/>
        </authorList>
    </citation>
    <scope>NUCLEOTIDE SEQUENCE</scope>
    <source>
        <strain evidence="1">GVMAG-S-ERX555907-94</strain>
    </source>
</reference>
<dbReference type="AlphaFoldDB" id="A0A6C0L4T1"/>
<dbReference type="SUPFAM" id="SSF56059">
    <property type="entry name" value="Glutathione synthetase ATP-binding domain-like"/>
    <property type="match status" value="1"/>
</dbReference>
<accession>A0A6C0L4T1</accession>
<name>A0A6C0L4T1_9ZZZZ</name>